<accession>A0A2G8KSF7</accession>
<feature type="region of interest" description="Disordered" evidence="1">
    <location>
        <begin position="266"/>
        <end position="304"/>
    </location>
</feature>
<protein>
    <submittedName>
        <fullName evidence="2">Uncharacterized protein</fullName>
    </submittedName>
</protein>
<dbReference type="OrthoDB" id="10048622at2759"/>
<gene>
    <name evidence="2" type="ORF">BSL78_12251</name>
</gene>
<sequence>MFLSNLLLNTFSDGALTVSSGFPIPNLHFQSYSLHTSTSHIILNKVCFQPDGMLEDKYVPVVYTHRDNETNSWMPLYLASDVLAFESIGNCNKSRIHASFAKQGLATKITLPTGVKFSRLPAGNSNGVWFYSVYGVIQAVMQYLNSQEEQIRLIEEFMSIWKLRVNDALLPQKLDHFTVVNKSRSIPMPVDLQQNASYLSRNSSQSTVGSADDEEMLVSCIIPSSGCVVGSKRSRTDSIAQRLDEELFDVPDVAVEVSVSSDSLCQIPSTRKEGSSPTEGRGGIKMERNFVQPEVSSHPKLRKV</sequence>
<comment type="caution">
    <text evidence="2">The sequence shown here is derived from an EMBL/GenBank/DDBJ whole genome shotgun (WGS) entry which is preliminary data.</text>
</comment>
<dbReference type="AlphaFoldDB" id="A0A2G8KSF7"/>
<evidence type="ECO:0000313" key="2">
    <source>
        <dbReference type="EMBL" id="PIK50870.1"/>
    </source>
</evidence>
<evidence type="ECO:0000256" key="1">
    <source>
        <dbReference type="SAM" id="MobiDB-lite"/>
    </source>
</evidence>
<name>A0A2G8KSF7_STIJA</name>
<dbReference type="Proteomes" id="UP000230750">
    <property type="component" value="Unassembled WGS sequence"/>
</dbReference>
<evidence type="ECO:0000313" key="3">
    <source>
        <dbReference type="Proteomes" id="UP000230750"/>
    </source>
</evidence>
<dbReference type="EMBL" id="MRZV01000401">
    <property type="protein sequence ID" value="PIK50870.1"/>
    <property type="molecule type" value="Genomic_DNA"/>
</dbReference>
<proteinExistence type="predicted"/>
<keyword evidence="3" id="KW-1185">Reference proteome</keyword>
<organism evidence="2 3">
    <name type="scientific">Stichopus japonicus</name>
    <name type="common">Sea cucumber</name>
    <dbReference type="NCBI Taxonomy" id="307972"/>
    <lineage>
        <taxon>Eukaryota</taxon>
        <taxon>Metazoa</taxon>
        <taxon>Echinodermata</taxon>
        <taxon>Eleutherozoa</taxon>
        <taxon>Echinozoa</taxon>
        <taxon>Holothuroidea</taxon>
        <taxon>Aspidochirotacea</taxon>
        <taxon>Aspidochirotida</taxon>
        <taxon>Stichopodidae</taxon>
        <taxon>Apostichopus</taxon>
    </lineage>
</organism>
<reference evidence="2 3" key="1">
    <citation type="journal article" date="2017" name="PLoS Biol.">
        <title>The sea cucumber genome provides insights into morphological evolution and visceral regeneration.</title>
        <authorList>
            <person name="Zhang X."/>
            <person name="Sun L."/>
            <person name="Yuan J."/>
            <person name="Sun Y."/>
            <person name="Gao Y."/>
            <person name="Zhang L."/>
            <person name="Li S."/>
            <person name="Dai H."/>
            <person name="Hamel J.F."/>
            <person name="Liu C."/>
            <person name="Yu Y."/>
            <person name="Liu S."/>
            <person name="Lin W."/>
            <person name="Guo K."/>
            <person name="Jin S."/>
            <person name="Xu P."/>
            <person name="Storey K.B."/>
            <person name="Huan P."/>
            <person name="Zhang T."/>
            <person name="Zhou Y."/>
            <person name="Zhang J."/>
            <person name="Lin C."/>
            <person name="Li X."/>
            <person name="Xing L."/>
            <person name="Huo D."/>
            <person name="Sun M."/>
            <person name="Wang L."/>
            <person name="Mercier A."/>
            <person name="Li F."/>
            <person name="Yang H."/>
            <person name="Xiang J."/>
        </authorList>
    </citation>
    <scope>NUCLEOTIDE SEQUENCE [LARGE SCALE GENOMIC DNA]</scope>
    <source>
        <strain evidence="2">Shaxun</strain>
        <tissue evidence="2">Muscle</tissue>
    </source>
</reference>